<evidence type="ECO:0000256" key="2">
    <source>
        <dbReference type="ARBA" id="ARBA00022603"/>
    </source>
</evidence>
<evidence type="ECO:0000313" key="8">
    <source>
        <dbReference type="EnsemblMetazoa" id="XP_014246034.2"/>
    </source>
</evidence>
<feature type="binding site" evidence="6">
    <location>
        <begin position="236"/>
        <end position="242"/>
    </location>
    <ligand>
        <name>S-adenosyl-L-methionine</name>
        <dbReference type="ChEBI" id="CHEBI:59789"/>
    </ligand>
</feature>
<organism evidence="8 9">
    <name type="scientific">Cimex lectularius</name>
    <name type="common">Bed bug</name>
    <name type="synonym">Acanthia lectularia</name>
    <dbReference type="NCBI Taxonomy" id="79782"/>
    <lineage>
        <taxon>Eukaryota</taxon>
        <taxon>Metazoa</taxon>
        <taxon>Ecdysozoa</taxon>
        <taxon>Arthropoda</taxon>
        <taxon>Hexapoda</taxon>
        <taxon>Insecta</taxon>
        <taxon>Pterygota</taxon>
        <taxon>Neoptera</taxon>
        <taxon>Paraneoptera</taxon>
        <taxon>Hemiptera</taxon>
        <taxon>Heteroptera</taxon>
        <taxon>Panheteroptera</taxon>
        <taxon>Cimicomorpha</taxon>
        <taxon>Cimicidae</taxon>
        <taxon>Cimex</taxon>
    </lineage>
</organism>
<keyword evidence="3 6" id="KW-0808">Transferase</keyword>
<dbReference type="PROSITE" id="PS51686">
    <property type="entry name" value="SAM_MT_RSMB_NOP"/>
    <property type="match status" value="1"/>
</dbReference>
<dbReference type="GO" id="GO:0001510">
    <property type="term" value="P:RNA methylation"/>
    <property type="evidence" value="ECO:0007669"/>
    <property type="project" value="InterPro"/>
</dbReference>
<feature type="binding site" evidence="6">
    <location>
        <position position="287"/>
    </location>
    <ligand>
        <name>S-adenosyl-L-methionine</name>
        <dbReference type="ChEBI" id="CHEBI:59789"/>
    </ligand>
</feature>
<dbReference type="SUPFAM" id="SSF53335">
    <property type="entry name" value="S-adenosyl-L-methionine-dependent methyltransferases"/>
    <property type="match status" value="1"/>
</dbReference>
<evidence type="ECO:0000256" key="3">
    <source>
        <dbReference type="ARBA" id="ARBA00022679"/>
    </source>
</evidence>
<dbReference type="PRINTS" id="PR02008">
    <property type="entry name" value="RCMTFAMILY"/>
</dbReference>
<dbReference type="OMA" id="YQGAMLY"/>
<dbReference type="SUPFAM" id="SSF88697">
    <property type="entry name" value="PUA domain-like"/>
    <property type="match status" value="1"/>
</dbReference>
<dbReference type="PROSITE" id="PS01153">
    <property type="entry name" value="NOL1_NOP2_SUN"/>
    <property type="match status" value="1"/>
</dbReference>
<feature type="domain" description="SAM-dependent MTase RsmB/NOP-type" evidence="7">
    <location>
        <begin position="132"/>
        <end position="440"/>
    </location>
</feature>
<dbReference type="InterPro" id="IPR015947">
    <property type="entry name" value="PUA-like_sf"/>
</dbReference>
<keyword evidence="9" id="KW-1185">Reference proteome</keyword>
<dbReference type="AlphaFoldDB" id="A0A8I6RPW2"/>
<dbReference type="GO" id="GO:0008173">
    <property type="term" value="F:RNA methyltransferase activity"/>
    <property type="evidence" value="ECO:0007669"/>
    <property type="project" value="InterPro"/>
</dbReference>
<dbReference type="PANTHER" id="PTHR22807:SF34">
    <property type="entry name" value="TRNA (CYTOSINE(72)-C(5))-METHYLTRANSFERASE NSUN6"/>
    <property type="match status" value="1"/>
</dbReference>
<dbReference type="RefSeq" id="XP_014246034.2">
    <property type="nucleotide sequence ID" value="XM_014390548.2"/>
</dbReference>
<dbReference type="InterPro" id="IPR036974">
    <property type="entry name" value="PUA_sf"/>
</dbReference>
<dbReference type="PANTHER" id="PTHR22807">
    <property type="entry name" value="NOP2 YEAST -RELATED NOL1/NOP2/FMU SUN DOMAIN-CONTAINING"/>
    <property type="match status" value="1"/>
</dbReference>
<proteinExistence type="inferred from homology"/>
<dbReference type="Gene3D" id="3.40.50.150">
    <property type="entry name" value="Vaccinia Virus protein VP39"/>
    <property type="match status" value="1"/>
</dbReference>
<evidence type="ECO:0000256" key="1">
    <source>
        <dbReference type="ARBA" id="ARBA00007494"/>
    </source>
</evidence>
<reference evidence="8" key="1">
    <citation type="submission" date="2022-01" db="UniProtKB">
        <authorList>
            <consortium name="EnsemblMetazoa"/>
        </authorList>
    </citation>
    <scope>IDENTIFICATION</scope>
</reference>
<evidence type="ECO:0000256" key="5">
    <source>
        <dbReference type="ARBA" id="ARBA00022884"/>
    </source>
</evidence>
<accession>A0A8I6RPW2</accession>
<dbReference type="InterPro" id="IPR023267">
    <property type="entry name" value="RCMT"/>
</dbReference>
<dbReference type="Proteomes" id="UP000494040">
    <property type="component" value="Unassembled WGS sequence"/>
</dbReference>
<comment type="similarity">
    <text evidence="1 6">Belongs to the class I-like SAM-binding methyltransferase superfamily. RsmB/NOP family.</text>
</comment>
<keyword evidence="5 6" id="KW-0694">RNA-binding</keyword>
<dbReference type="Gene3D" id="2.30.130.10">
    <property type="entry name" value="PUA domain"/>
    <property type="match status" value="1"/>
</dbReference>
<evidence type="ECO:0000256" key="6">
    <source>
        <dbReference type="PROSITE-ProRule" id="PRU01023"/>
    </source>
</evidence>
<dbReference type="InterPro" id="IPR029063">
    <property type="entry name" value="SAM-dependent_MTases_sf"/>
</dbReference>
<feature type="binding site" evidence="6">
    <location>
        <position position="260"/>
    </location>
    <ligand>
        <name>S-adenosyl-L-methionine</name>
        <dbReference type="ChEBI" id="CHEBI:59789"/>
    </ligand>
</feature>
<dbReference type="InterPro" id="IPR001678">
    <property type="entry name" value="MeTrfase_RsmB-F_NOP2_dom"/>
</dbReference>
<dbReference type="InterPro" id="IPR018314">
    <property type="entry name" value="RsmB/NOL1/NOP2-like_CS"/>
</dbReference>
<dbReference type="GO" id="GO:0003723">
    <property type="term" value="F:RNA binding"/>
    <property type="evidence" value="ECO:0007669"/>
    <property type="project" value="UniProtKB-UniRule"/>
</dbReference>
<dbReference type="OrthoDB" id="260824at2759"/>
<evidence type="ECO:0000256" key="4">
    <source>
        <dbReference type="ARBA" id="ARBA00022691"/>
    </source>
</evidence>
<feature type="binding site" evidence="6">
    <location>
        <position position="316"/>
    </location>
    <ligand>
        <name>S-adenosyl-L-methionine</name>
        <dbReference type="ChEBI" id="CHEBI:59789"/>
    </ligand>
</feature>
<dbReference type="GeneID" id="106664634"/>
<keyword evidence="4 6" id="KW-0949">S-adenosyl-L-methionine</keyword>
<dbReference type="CDD" id="cd02440">
    <property type="entry name" value="AdoMet_MTases"/>
    <property type="match status" value="1"/>
</dbReference>
<dbReference type="PROSITE" id="PS50890">
    <property type="entry name" value="PUA"/>
    <property type="match status" value="1"/>
</dbReference>
<evidence type="ECO:0000313" key="9">
    <source>
        <dbReference type="Proteomes" id="UP000494040"/>
    </source>
</evidence>
<name>A0A8I6RPW2_CIMLE</name>
<dbReference type="KEGG" id="clec:106664634"/>
<dbReference type="InterPro" id="IPR049560">
    <property type="entry name" value="MeTrfase_RsmB-F_NOP2_cat"/>
</dbReference>
<dbReference type="Pfam" id="PF01189">
    <property type="entry name" value="Methyltr_RsmB-F"/>
    <property type="match status" value="1"/>
</dbReference>
<keyword evidence="2 6" id="KW-0489">Methyltransferase</keyword>
<sequence length="445" mass="49518">MSVGQLDSCFTNFTEIRPLIPDDYVTKEDEKCWFTTAPAFTTIRVNTLKCGIDDILELLKVQFPENFDEKVAKMPVVYQHEIIRDCIVVGSWKKEEKSDCLEGVDKEIIIDVSCGNAVLRGADIFAPGVMGMPAGTQVDDAVNIYVDLAGVCRKGFSKKFEGEKLLIGHGQVLMDRPQLFDNNNKAEGVAVRVNHRISYVPSIKIPQDAGVLQNLPSILSSHVLNPTFEHLVLDMCAAPGNKTCHLATLMRNKGKLIALDKIASKVAKMKATCELLGTTNVTSFVWDSTKAVSLDKTENDFTPPFPPETFDRILLDAPCSALGKRPRLRNTVKRSHVESFPPLQKGLFTEAVQLLKPGGFLVYSTCTITVEENEAMVVWALQKFPKLRLIRSSPMLGMPGLPDCGLNEQERYYVQRFGNSREPVPEDDTIGFFIAKFTKLEDNVK</sequence>
<evidence type="ECO:0000259" key="7">
    <source>
        <dbReference type="PROSITE" id="PS51686"/>
    </source>
</evidence>
<protein>
    <recommendedName>
        <fullName evidence="7">SAM-dependent MTase RsmB/NOP-type domain-containing protein</fullName>
    </recommendedName>
</protein>
<dbReference type="EnsemblMetazoa" id="XM_014390548.2">
    <property type="protein sequence ID" value="XP_014246034.2"/>
    <property type="gene ID" value="LOC106664634"/>
</dbReference>
<feature type="active site" description="Nucleophile" evidence="6">
    <location>
        <position position="366"/>
    </location>
</feature>
<dbReference type="CDD" id="cd21150">
    <property type="entry name" value="PUA_NSun6-like"/>
    <property type="match status" value="1"/>
</dbReference>